<organism evidence="3 4">
    <name type="scientific">Mycena maculata</name>
    <dbReference type="NCBI Taxonomy" id="230809"/>
    <lineage>
        <taxon>Eukaryota</taxon>
        <taxon>Fungi</taxon>
        <taxon>Dikarya</taxon>
        <taxon>Basidiomycota</taxon>
        <taxon>Agaricomycotina</taxon>
        <taxon>Agaricomycetes</taxon>
        <taxon>Agaricomycetidae</taxon>
        <taxon>Agaricales</taxon>
        <taxon>Marasmiineae</taxon>
        <taxon>Mycenaceae</taxon>
        <taxon>Mycena</taxon>
    </lineage>
</organism>
<comment type="caution">
    <text evidence="3">The sequence shown here is derived from an EMBL/GenBank/DDBJ whole genome shotgun (WGS) entry which is preliminary data.</text>
</comment>
<reference evidence="3" key="1">
    <citation type="submission" date="2023-03" db="EMBL/GenBank/DDBJ databases">
        <title>Massive genome expansion in bonnet fungi (Mycena s.s.) driven by repeated elements and novel gene families across ecological guilds.</title>
        <authorList>
            <consortium name="Lawrence Berkeley National Laboratory"/>
            <person name="Harder C.B."/>
            <person name="Miyauchi S."/>
            <person name="Viragh M."/>
            <person name="Kuo A."/>
            <person name="Thoen E."/>
            <person name="Andreopoulos B."/>
            <person name="Lu D."/>
            <person name="Skrede I."/>
            <person name="Drula E."/>
            <person name="Henrissat B."/>
            <person name="Morin E."/>
            <person name="Kohler A."/>
            <person name="Barry K."/>
            <person name="LaButti K."/>
            <person name="Morin E."/>
            <person name="Salamov A."/>
            <person name="Lipzen A."/>
            <person name="Mereny Z."/>
            <person name="Hegedus B."/>
            <person name="Baldrian P."/>
            <person name="Stursova M."/>
            <person name="Weitz H."/>
            <person name="Taylor A."/>
            <person name="Grigoriev I.V."/>
            <person name="Nagy L.G."/>
            <person name="Martin F."/>
            <person name="Kauserud H."/>
        </authorList>
    </citation>
    <scope>NUCLEOTIDE SEQUENCE</scope>
    <source>
        <strain evidence="3">CBHHK188m</strain>
    </source>
</reference>
<sequence length="460" mass="51909">MRDMEWGSDAFDNPNDSEAECAKIWSVYISEAETYDKALVESWRGDMDGMLIFAGLFSASLTAFIVESYKTLSPDSGNTTVVLLDQISKQLAASASGEAFQVPAAPVFNVPATSLICNALWFISLQLSLACALIATLVEQWARDFVQKTEMRPSPVIRARIFSYLYFGMKRFNMHILVDLVPLLLHMSLILFFAGLVAFLLPISHTVMAVAAALLGILVAIYCSLTVLPLIYFDCPYRTPFSTVLWRMRQLALLVISRLAEMHHRVSEPAKTIKDNTMVEVMISQATQLSEDRDQRDRRSFRWTMKSLTDHTELEPFLDGIPDMLWGPNGRRLKHEHLIRALLDHPEVRLGDRILNTMCHSDSGLLTPEAEFRLKVSCLKALWSIATLSSQGSQLNLPLRALVDRLERWMQLSLGHPSSDRDFKRELLDNTLGAALRLAVALFWFDQGQNTLQISGRITR</sequence>
<keyword evidence="1" id="KW-0812">Transmembrane</keyword>
<accession>A0AAD7NLQ3</accession>
<evidence type="ECO:0000313" key="4">
    <source>
        <dbReference type="Proteomes" id="UP001215280"/>
    </source>
</evidence>
<dbReference type="InterPro" id="IPR045338">
    <property type="entry name" value="DUF6535"/>
</dbReference>
<feature type="transmembrane region" description="Helical" evidence="1">
    <location>
        <begin position="176"/>
        <end position="201"/>
    </location>
</feature>
<proteinExistence type="predicted"/>
<feature type="domain" description="DUF6535" evidence="2">
    <location>
        <begin position="25"/>
        <end position="201"/>
    </location>
</feature>
<feature type="transmembrane region" description="Helical" evidence="1">
    <location>
        <begin position="119"/>
        <end position="138"/>
    </location>
</feature>
<dbReference type="EMBL" id="JARJLG010000032">
    <property type="protein sequence ID" value="KAJ7766490.1"/>
    <property type="molecule type" value="Genomic_DNA"/>
</dbReference>
<evidence type="ECO:0000256" key="1">
    <source>
        <dbReference type="SAM" id="Phobius"/>
    </source>
</evidence>
<name>A0AAD7NLQ3_9AGAR</name>
<evidence type="ECO:0000313" key="3">
    <source>
        <dbReference type="EMBL" id="KAJ7766490.1"/>
    </source>
</evidence>
<dbReference type="AlphaFoldDB" id="A0AAD7NLQ3"/>
<evidence type="ECO:0000259" key="2">
    <source>
        <dbReference type="Pfam" id="PF20153"/>
    </source>
</evidence>
<keyword evidence="1" id="KW-0472">Membrane</keyword>
<gene>
    <name evidence="3" type="ORF">DFH07DRAFT_343479</name>
</gene>
<feature type="transmembrane region" description="Helical" evidence="1">
    <location>
        <begin position="207"/>
        <end position="233"/>
    </location>
</feature>
<dbReference type="Proteomes" id="UP001215280">
    <property type="component" value="Unassembled WGS sequence"/>
</dbReference>
<dbReference type="Pfam" id="PF20153">
    <property type="entry name" value="DUF6535"/>
    <property type="match status" value="1"/>
</dbReference>
<protein>
    <recommendedName>
        <fullName evidence="2">DUF6535 domain-containing protein</fullName>
    </recommendedName>
</protein>
<keyword evidence="4" id="KW-1185">Reference proteome</keyword>
<feature type="transmembrane region" description="Helical" evidence="1">
    <location>
        <begin position="49"/>
        <end position="66"/>
    </location>
</feature>
<keyword evidence="1" id="KW-1133">Transmembrane helix</keyword>